<keyword evidence="3" id="KW-0998">Cell outer membrane</keyword>
<dbReference type="InterPro" id="IPR006665">
    <property type="entry name" value="OmpA-like"/>
</dbReference>
<dbReference type="Pfam" id="PF04264">
    <property type="entry name" value="YceI"/>
    <property type="match status" value="1"/>
</dbReference>
<dbReference type="PRINTS" id="PR01021">
    <property type="entry name" value="OMPADOMAIN"/>
</dbReference>
<dbReference type="Pfam" id="PF00691">
    <property type="entry name" value="OmpA"/>
    <property type="match status" value="1"/>
</dbReference>
<protein>
    <submittedName>
        <fullName evidence="6">Outer membrane porin F</fullName>
    </submittedName>
</protein>
<accession>A0A0P1H6C1</accession>
<reference evidence="6 7" key="1">
    <citation type="submission" date="2015-09" db="EMBL/GenBank/DDBJ databases">
        <authorList>
            <consortium name="Swine Surveillance"/>
        </authorList>
    </citation>
    <scope>NUCLEOTIDE SEQUENCE [LARGE SCALE GENOMIC DNA]</scope>
    <source>
        <strain evidence="6 7">CECT 8399</strain>
    </source>
</reference>
<feature type="domain" description="OmpA-like" evidence="5">
    <location>
        <begin position="231"/>
        <end position="346"/>
    </location>
</feature>
<dbReference type="AlphaFoldDB" id="A0A0P1H6C1"/>
<evidence type="ECO:0000313" key="6">
    <source>
        <dbReference type="EMBL" id="CUH98452.1"/>
    </source>
</evidence>
<evidence type="ECO:0000256" key="4">
    <source>
        <dbReference type="PROSITE-ProRule" id="PRU00473"/>
    </source>
</evidence>
<sequence>MLRLTLSILTVFLLFLRPALASGPFEHGWQLNAESSAIRFISIKKGSIAESSRFAAFSGSISEQGDAEIRIALDSVDTSIDLRNVRMRFLFFETFTYPEATITARIGPDQIADLSAVQRKQIDLPVTLSLHGIEAQLTVPVAVTLLGNDRVAVATVQPVILKLEDFALNPGREKLEEAAGVTITPVGLVSLDLMFDRTAPGTASVPAGTVTAGAAAALEASGDFSRVACTGRFEILSQGRSVNFAPSTARLDASSRDFLYSLSDIIRRCPGMIVEVGGHTDSQGKAAWNMQLSEKRAAAVNSYLLTTGIPAERLVAVGYGETTPLVPNNTAQNRAKNRRIEFKVLN</sequence>
<dbReference type="InterPro" id="IPR036737">
    <property type="entry name" value="OmpA-like_sf"/>
</dbReference>
<keyword evidence="2 4" id="KW-0472">Membrane</keyword>
<dbReference type="EMBL" id="CYSR01000007">
    <property type="protein sequence ID" value="CUH98452.1"/>
    <property type="molecule type" value="Genomic_DNA"/>
</dbReference>
<dbReference type="SUPFAM" id="SSF103088">
    <property type="entry name" value="OmpA-like"/>
    <property type="match status" value="1"/>
</dbReference>
<dbReference type="STRING" id="1396826.PHA8399_00566"/>
<evidence type="ECO:0000256" key="2">
    <source>
        <dbReference type="ARBA" id="ARBA00023136"/>
    </source>
</evidence>
<dbReference type="InterPro" id="IPR007372">
    <property type="entry name" value="Lipid/polyisoprenoid-bd_YceI"/>
</dbReference>
<gene>
    <name evidence="6" type="primary">oprF_2</name>
    <name evidence="6" type="ORF">PHA8399_00566</name>
</gene>
<dbReference type="GO" id="GO:0009279">
    <property type="term" value="C:cell outer membrane"/>
    <property type="evidence" value="ECO:0007669"/>
    <property type="project" value="UniProtKB-SubCell"/>
</dbReference>
<dbReference type="InterPro" id="IPR036761">
    <property type="entry name" value="TTHA0802/YceI-like_sf"/>
</dbReference>
<organism evidence="6 7">
    <name type="scientific">Leisingera aquaemixtae</name>
    <dbReference type="NCBI Taxonomy" id="1396826"/>
    <lineage>
        <taxon>Bacteria</taxon>
        <taxon>Pseudomonadati</taxon>
        <taxon>Pseudomonadota</taxon>
        <taxon>Alphaproteobacteria</taxon>
        <taxon>Rhodobacterales</taxon>
        <taxon>Roseobacteraceae</taxon>
        <taxon>Leisingera</taxon>
    </lineage>
</organism>
<evidence type="ECO:0000256" key="1">
    <source>
        <dbReference type="ARBA" id="ARBA00004442"/>
    </source>
</evidence>
<dbReference type="Proteomes" id="UP000051326">
    <property type="component" value="Unassembled WGS sequence"/>
</dbReference>
<evidence type="ECO:0000259" key="5">
    <source>
        <dbReference type="PROSITE" id="PS51123"/>
    </source>
</evidence>
<dbReference type="InterPro" id="IPR006664">
    <property type="entry name" value="OMP_bac"/>
</dbReference>
<dbReference type="Gene3D" id="2.40.128.110">
    <property type="entry name" value="Lipid/polyisoprenoid-binding, YceI-like"/>
    <property type="match status" value="1"/>
</dbReference>
<dbReference type="Gene3D" id="3.30.1330.60">
    <property type="entry name" value="OmpA-like domain"/>
    <property type="match status" value="1"/>
</dbReference>
<proteinExistence type="predicted"/>
<dbReference type="SMART" id="SM00867">
    <property type="entry name" value="YceI"/>
    <property type="match status" value="1"/>
</dbReference>
<dbReference type="PANTHER" id="PTHR30329:SF21">
    <property type="entry name" value="LIPOPROTEIN YIAD-RELATED"/>
    <property type="match status" value="1"/>
</dbReference>
<dbReference type="InterPro" id="IPR050330">
    <property type="entry name" value="Bact_OuterMem_StrucFunc"/>
</dbReference>
<comment type="subcellular location">
    <subcellularLocation>
        <location evidence="1">Cell outer membrane</location>
    </subcellularLocation>
</comment>
<name>A0A0P1H6C1_9RHOB</name>
<dbReference type="PROSITE" id="PS51123">
    <property type="entry name" value="OMPA_2"/>
    <property type="match status" value="1"/>
</dbReference>
<dbReference type="CDD" id="cd07185">
    <property type="entry name" value="OmpA_C-like"/>
    <property type="match status" value="1"/>
</dbReference>
<evidence type="ECO:0000256" key="3">
    <source>
        <dbReference type="ARBA" id="ARBA00023237"/>
    </source>
</evidence>
<evidence type="ECO:0000313" key="7">
    <source>
        <dbReference type="Proteomes" id="UP000051326"/>
    </source>
</evidence>
<dbReference type="PANTHER" id="PTHR30329">
    <property type="entry name" value="STATOR ELEMENT OF FLAGELLAR MOTOR COMPLEX"/>
    <property type="match status" value="1"/>
</dbReference>
<dbReference type="SUPFAM" id="SSF101874">
    <property type="entry name" value="YceI-like"/>
    <property type="match status" value="1"/>
</dbReference>
<dbReference type="RefSeq" id="WP_058284690.1">
    <property type="nucleotide sequence ID" value="NZ_CYSR01000007.1"/>
</dbReference>